<evidence type="ECO:0000313" key="4">
    <source>
        <dbReference type="Proteomes" id="UP000070544"/>
    </source>
</evidence>
<evidence type="ECO:0000313" key="3">
    <source>
        <dbReference type="EMBL" id="KXS12975.1"/>
    </source>
</evidence>
<keyword evidence="1" id="KW-0175">Coiled coil</keyword>
<feature type="region of interest" description="Disordered" evidence="2">
    <location>
        <begin position="219"/>
        <end position="247"/>
    </location>
</feature>
<evidence type="ECO:0000256" key="1">
    <source>
        <dbReference type="SAM" id="Coils"/>
    </source>
</evidence>
<name>A0A139A931_GONPJ</name>
<reference evidence="3 4" key="1">
    <citation type="journal article" date="2015" name="Genome Biol. Evol.">
        <title>Phylogenomic analyses indicate that early fungi evolved digesting cell walls of algal ancestors of land plants.</title>
        <authorList>
            <person name="Chang Y."/>
            <person name="Wang S."/>
            <person name="Sekimoto S."/>
            <person name="Aerts A.L."/>
            <person name="Choi C."/>
            <person name="Clum A."/>
            <person name="LaButti K.M."/>
            <person name="Lindquist E.A."/>
            <person name="Yee Ngan C."/>
            <person name="Ohm R.A."/>
            <person name="Salamov A.A."/>
            <person name="Grigoriev I.V."/>
            <person name="Spatafora J.W."/>
            <person name="Berbee M.L."/>
        </authorList>
    </citation>
    <scope>NUCLEOTIDE SEQUENCE [LARGE SCALE GENOMIC DNA]</scope>
    <source>
        <strain evidence="3 4">JEL478</strain>
    </source>
</reference>
<feature type="coiled-coil region" evidence="1">
    <location>
        <begin position="315"/>
        <end position="342"/>
    </location>
</feature>
<gene>
    <name evidence="3" type="ORF">M427DRAFT_71726</name>
</gene>
<proteinExistence type="predicted"/>
<accession>A0A139A931</accession>
<keyword evidence="4" id="KW-1185">Reference proteome</keyword>
<protein>
    <submittedName>
        <fullName evidence="3">Uncharacterized protein</fullName>
    </submittedName>
</protein>
<dbReference type="Proteomes" id="UP000070544">
    <property type="component" value="Unassembled WGS sequence"/>
</dbReference>
<sequence length="348" mass="38067">MTATSAASRLDDSLLEAVEARSLWGVRSALEGGADPNARKSVTLTMTLNNGETRHDTRQAESVLALAIEQGLVEIVQAILEKGGNPHLPISWPIANWIVWDVKWRAETWDQDRWRDHDHHRVQFPDALSFALAAGPTDMNPSGARVKMVNPKRHEHTSRFVILEPRREVVATVLRGGAIVSPSALTLALNLAQGVGCWDDDVRPEPEFLHMLQDHMGRTSVSVSASEPRSPTSPTSPTLSRGSAPAAEDPSVISFIAHTLSERLRISEVDAEVEEESLTFAKIKGQEVARVLHTGTSTSTGGGSPQRGHDSEAKIESLKRDLEEERAHMKALEEELRALRMAMGKSAT</sequence>
<dbReference type="InterPro" id="IPR036770">
    <property type="entry name" value="Ankyrin_rpt-contain_sf"/>
</dbReference>
<dbReference type="AlphaFoldDB" id="A0A139A931"/>
<feature type="region of interest" description="Disordered" evidence="2">
    <location>
        <begin position="294"/>
        <end position="314"/>
    </location>
</feature>
<evidence type="ECO:0000256" key="2">
    <source>
        <dbReference type="SAM" id="MobiDB-lite"/>
    </source>
</evidence>
<dbReference type="OrthoDB" id="20872at2759"/>
<dbReference type="Gene3D" id="1.25.40.20">
    <property type="entry name" value="Ankyrin repeat-containing domain"/>
    <property type="match status" value="1"/>
</dbReference>
<dbReference type="EMBL" id="KQ965783">
    <property type="protein sequence ID" value="KXS12975.1"/>
    <property type="molecule type" value="Genomic_DNA"/>
</dbReference>
<organism evidence="3 4">
    <name type="scientific">Gonapodya prolifera (strain JEL478)</name>
    <name type="common">Monoblepharis prolifera</name>
    <dbReference type="NCBI Taxonomy" id="1344416"/>
    <lineage>
        <taxon>Eukaryota</taxon>
        <taxon>Fungi</taxon>
        <taxon>Fungi incertae sedis</taxon>
        <taxon>Chytridiomycota</taxon>
        <taxon>Chytridiomycota incertae sedis</taxon>
        <taxon>Monoblepharidomycetes</taxon>
        <taxon>Monoblepharidales</taxon>
        <taxon>Gonapodyaceae</taxon>
        <taxon>Gonapodya</taxon>
    </lineage>
</organism>
<feature type="compositionally biased region" description="Low complexity" evidence="2">
    <location>
        <begin position="224"/>
        <end position="243"/>
    </location>
</feature>